<dbReference type="CDD" id="cd05232">
    <property type="entry name" value="UDP_G4E_4_SDR_e"/>
    <property type="match status" value="1"/>
</dbReference>
<dbReference type="Gene3D" id="3.40.50.720">
    <property type="entry name" value="NAD(P)-binding Rossmann-like Domain"/>
    <property type="match status" value="1"/>
</dbReference>
<evidence type="ECO:0000313" key="3">
    <source>
        <dbReference type="Proteomes" id="UP000016702"/>
    </source>
</evidence>
<dbReference type="PANTHER" id="PTHR43245">
    <property type="entry name" value="BIFUNCTIONAL POLYMYXIN RESISTANCE PROTEIN ARNA"/>
    <property type="match status" value="1"/>
</dbReference>
<dbReference type="InterPro" id="IPR001509">
    <property type="entry name" value="Epimerase_deHydtase"/>
</dbReference>
<dbReference type="Proteomes" id="UP000016702">
    <property type="component" value="Chromosome"/>
</dbReference>
<dbReference type="Pfam" id="PF01370">
    <property type="entry name" value="Epimerase"/>
    <property type="match status" value="1"/>
</dbReference>
<dbReference type="RefSeq" id="WP_016500995.1">
    <property type="nucleotide sequence ID" value="NC_021505.1"/>
</dbReference>
<organism evidence="2 3">
    <name type="scientific">Pseudomonas putida NBRC 14164</name>
    <dbReference type="NCBI Taxonomy" id="1211579"/>
    <lineage>
        <taxon>Bacteria</taxon>
        <taxon>Pseudomonadati</taxon>
        <taxon>Pseudomonadota</taxon>
        <taxon>Gammaproteobacteria</taxon>
        <taxon>Pseudomonadales</taxon>
        <taxon>Pseudomonadaceae</taxon>
        <taxon>Pseudomonas</taxon>
    </lineage>
</organism>
<gene>
    <name evidence="2" type="primary">wbpV</name>
    <name evidence="2" type="ORF">PP4_39830</name>
</gene>
<feature type="domain" description="NAD-dependent epimerase/dehydratase" evidence="1">
    <location>
        <begin position="12"/>
        <end position="234"/>
    </location>
</feature>
<dbReference type="SUPFAM" id="SSF51735">
    <property type="entry name" value="NAD(P)-binding Rossmann-fold domains"/>
    <property type="match status" value="1"/>
</dbReference>
<name>A0ABM7EJ48_PSEPU</name>
<protein>
    <submittedName>
        <fullName evidence="2">UDP-sugar epimerase WbpV</fullName>
    </submittedName>
</protein>
<proteinExistence type="predicted"/>
<sequence length="329" mass="35003">MAGQGNAQCPGILVTGGSGFVGKVLLQRLAADARRAPRALVRKLPGQPLEGVDYRAFSELSTVDVASGHFDQVDTVIHLASRVHVMHETATDPLAEFRRVNVEGTLNLARTAVQAGVRRFIFVSSVKVNGETTDGRQPFSADEAPAPSDPYGISKREAEDGLRQLAAQSGLEVVIVRPVLVYGPGVKANFRSMMNWLSKGVPLPFGAIHNKRSLVALDNLVDLLVTCIDHPAAANQTFLASDGDDLSTTELLQRLGKALGKPARLLPVPASWLKGAATLAGKGGLAQRLCGSLQVDSGKARELLGWQPPLDVDQALRATALNFLKGQDK</sequence>
<dbReference type="InterPro" id="IPR050177">
    <property type="entry name" value="Lipid_A_modif_metabolic_enz"/>
</dbReference>
<keyword evidence="3" id="KW-1185">Reference proteome</keyword>
<evidence type="ECO:0000313" key="2">
    <source>
        <dbReference type="EMBL" id="BAN55836.1"/>
    </source>
</evidence>
<dbReference type="EMBL" id="AP013070">
    <property type="protein sequence ID" value="BAN55836.1"/>
    <property type="molecule type" value="Genomic_DNA"/>
</dbReference>
<dbReference type="GeneID" id="45525472"/>
<dbReference type="PANTHER" id="PTHR43245:SF58">
    <property type="entry name" value="BLL5923 PROTEIN"/>
    <property type="match status" value="1"/>
</dbReference>
<evidence type="ECO:0000259" key="1">
    <source>
        <dbReference type="Pfam" id="PF01370"/>
    </source>
</evidence>
<reference evidence="2 3" key="1">
    <citation type="journal article" date="2014" name="Genome Announc.">
        <title>The Complete Genome Sequence of Pseudomonas putida NBRC 14164T Confirms High Intraspecies Variation.</title>
        <authorList>
            <person name="Ohji S."/>
            <person name="Yamazoe A."/>
            <person name="Hosoyama A."/>
            <person name="Tsuchikane K."/>
            <person name="Ezaki T."/>
            <person name="Fujita N."/>
        </authorList>
    </citation>
    <scope>NUCLEOTIDE SEQUENCE [LARGE SCALE GENOMIC DNA]</scope>
    <source>
        <strain evidence="2 3">NBRC 14164</strain>
    </source>
</reference>
<accession>A0ABM7EJ48</accession>
<dbReference type="InterPro" id="IPR036291">
    <property type="entry name" value="NAD(P)-bd_dom_sf"/>
</dbReference>